<evidence type="ECO:0000256" key="12">
    <source>
        <dbReference type="SAM" id="Phobius"/>
    </source>
</evidence>
<organism evidence="14 15">
    <name type="scientific">Chloropicon primus</name>
    <dbReference type="NCBI Taxonomy" id="1764295"/>
    <lineage>
        <taxon>Eukaryota</taxon>
        <taxon>Viridiplantae</taxon>
        <taxon>Chlorophyta</taxon>
        <taxon>Chloropicophyceae</taxon>
        <taxon>Chloropicales</taxon>
        <taxon>Chloropicaceae</taxon>
        <taxon>Chloropicon</taxon>
    </lineage>
</organism>
<dbReference type="PANTHER" id="PTHR12313">
    <property type="entry name" value="E3 UBIQUITIN-PROTEIN LIGASE RNF5-RELATED"/>
    <property type="match status" value="1"/>
</dbReference>
<evidence type="ECO:0000256" key="9">
    <source>
        <dbReference type="ARBA" id="ARBA00022833"/>
    </source>
</evidence>
<dbReference type="Gene3D" id="3.30.40.10">
    <property type="entry name" value="Zinc/RING finger domain, C3HC4 (zinc finger)"/>
    <property type="match status" value="1"/>
</dbReference>
<comment type="subcellular location">
    <subcellularLocation>
        <location evidence="2">Endomembrane system</location>
    </subcellularLocation>
</comment>
<evidence type="ECO:0000256" key="7">
    <source>
        <dbReference type="ARBA" id="ARBA00022771"/>
    </source>
</evidence>
<evidence type="ECO:0000313" key="14">
    <source>
        <dbReference type="EMBL" id="QDZ21688.1"/>
    </source>
</evidence>
<dbReference type="GO" id="GO:0006511">
    <property type="term" value="P:ubiquitin-dependent protein catabolic process"/>
    <property type="evidence" value="ECO:0007669"/>
    <property type="project" value="InterPro"/>
</dbReference>
<evidence type="ECO:0000256" key="8">
    <source>
        <dbReference type="ARBA" id="ARBA00022786"/>
    </source>
</evidence>
<dbReference type="InterPro" id="IPR001841">
    <property type="entry name" value="Znf_RING"/>
</dbReference>
<keyword evidence="7 11" id="KW-0863">Zinc-finger</keyword>
<dbReference type="InterPro" id="IPR045103">
    <property type="entry name" value="RNF5/RNF185-like"/>
</dbReference>
<keyword evidence="12" id="KW-0812">Transmembrane</keyword>
<feature type="domain" description="RING-type" evidence="13">
    <location>
        <begin position="10"/>
        <end position="55"/>
    </location>
</feature>
<dbReference type="SUPFAM" id="SSF57850">
    <property type="entry name" value="RING/U-box"/>
    <property type="match status" value="1"/>
</dbReference>
<evidence type="ECO:0000313" key="15">
    <source>
        <dbReference type="Proteomes" id="UP000316726"/>
    </source>
</evidence>
<evidence type="ECO:0000259" key="13">
    <source>
        <dbReference type="PROSITE" id="PS50089"/>
    </source>
</evidence>
<keyword evidence="6" id="KW-0479">Metal-binding</keyword>
<accession>A0A5B8MM03</accession>
<dbReference type="PROSITE" id="PS50089">
    <property type="entry name" value="ZF_RING_2"/>
    <property type="match status" value="1"/>
</dbReference>
<keyword evidence="12" id="KW-1133">Transmembrane helix</keyword>
<sequence>MSGGSFGFDCNICLEQIKQGPVTTLCGHLFCGHCIERWLKHKGDTKDKTSCPVCKGETAIIRIFGRGSTSSNSVPCDSFDEATGGERGQNSLGKGRPPPWLSFLVPTQLQPSLLLIVGIAVFAYILLLL</sequence>
<dbReference type="UniPathway" id="UPA00143"/>
<evidence type="ECO:0000256" key="5">
    <source>
        <dbReference type="ARBA" id="ARBA00022679"/>
    </source>
</evidence>
<dbReference type="GO" id="GO:0005783">
    <property type="term" value="C:endoplasmic reticulum"/>
    <property type="evidence" value="ECO:0007669"/>
    <property type="project" value="InterPro"/>
</dbReference>
<feature type="transmembrane region" description="Helical" evidence="12">
    <location>
        <begin position="109"/>
        <end position="128"/>
    </location>
</feature>
<dbReference type="GO" id="GO:0008270">
    <property type="term" value="F:zinc ion binding"/>
    <property type="evidence" value="ECO:0007669"/>
    <property type="project" value="UniProtKB-KW"/>
</dbReference>
<evidence type="ECO:0000256" key="2">
    <source>
        <dbReference type="ARBA" id="ARBA00004308"/>
    </source>
</evidence>
<dbReference type="EC" id="2.3.2.27" evidence="4"/>
<reference evidence="14 15" key="1">
    <citation type="submission" date="2018-07" db="EMBL/GenBank/DDBJ databases">
        <title>The complete nuclear genome of the prasinophyte Chloropicon primus (CCMP1205).</title>
        <authorList>
            <person name="Pombert J.-F."/>
            <person name="Otis C."/>
            <person name="Turmel M."/>
            <person name="Lemieux C."/>
        </authorList>
    </citation>
    <scope>NUCLEOTIDE SEQUENCE [LARGE SCALE GENOMIC DNA]</scope>
    <source>
        <strain evidence="14 15">CCMP1205</strain>
    </source>
</reference>
<dbReference type="PROSITE" id="PS00518">
    <property type="entry name" value="ZF_RING_1"/>
    <property type="match status" value="1"/>
</dbReference>
<evidence type="ECO:0000256" key="11">
    <source>
        <dbReference type="PROSITE-ProRule" id="PRU00175"/>
    </source>
</evidence>
<dbReference type="Pfam" id="PF13639">
    <property type="entry name" value="zf-RING_2"/>
    <property type="match status" value="1"/>
</dbReference>
<dbReference type="SMART" id="SM00184">
    <property type="entry name" value="RING"/>
    <property type="match status" value="1"/>
</dbReference>
<evidence type="ECO:0000256" key="6">
    <source>
        <dbReference type="ARBA" id="ARBA00022723"/>
    </source>
</evidence>
<protein>
    <recommendedName>
        <fullName evidence="4">RING-type E3 ubiquitin transferase</fullName>
        <ecNumber evidence="4">2.3.2.27</ecNumber>
    </recommendedName>
</protein>
<dbReference type="AlphaFoldDB" id="A0A5B8MM03"/>
<proteinExistence type="predicted"/>
<evidence type="ECO:0000256" key="3">
    <source>
        <dbReference type="ARBA" id="ARBA00004906"/>
    </source>
</evidence>
<dbReference type="Proteomes" id="UP000316726">
    <property type="component" value="Chromosome 6"/>
</dbReference>
<evidence type="ECO:0000256" key="10">
    <source>
        <dbReference type="ARBA" id="ARBA00023136"/>
    </source>
</evidence>
<comment type="pathway">
    <text evidence="3">Protein modification; protein ubiquitination.</text>
</comment>
<gene>
    <name evidence="14" type="ORF">A3770_06p42060</name>
</gene>
<keyword evidence="9" id="KW-0862">Zinc</keyword>
<keyword evidence="8" id="KW-0833">Ubl conjugation pathway</keyword>
<evidence type="ECO:0000256" key="1">
    <source>
        <dbReference type="ARBA" id="ARBA00000900"/>
    </source>
</evidence>
<dbReference type="EMBL" id="CP031039">
    <property type="protein sequence ID" value="QDZ21688.1"/>
    <property type="molecule type" value="Genomic_DNA"/>
</dbReference>
<dbReference type="OrthoDB" id="1037635at2759"/>
<dbReference type="InterPro" id="IPR013083">
    <property type="entry name" value="Znf_RING/FYVE/PHD"/>
</dbReference>
<keyword evidence="10 12" id="KW-0472">Membrane</keyword>
<keyword evidence="15" id="KW-1185">Reference proteome</keyword>
<dbReference type="GO" id="GO:0061630">
    <property type="term" value="F:ubiquitin protein ligase activity"/>
    <property type="evidence" value="ECO:0007669"/>
    <property type="project" value="UniProtKB-EC"/>
</dbReference>
<name>A0A5B8MM03_9CHLO</name>
<dbReference type="InterPro" id="IPR017907">
    <property type="entry name" value="Znf_RING_CS"/>
</dbReference>
<dbReference type="STRING" id="1764295.A0A5B8MM03"/>
<evidence type="ECO:0000256" key="4">
    <source>
        <dbReference type="ARBA" id="ARBA00012483"/>
    </source>
</evidence>
<comment type="catalytic activity">
    <reaction evidence="1">
        <text>S-ubiquitinyl-[E2 ubiquitin-conjugating enzyme]-L-cysteine + [acceptor protein]-L-lysine = [E2 ubiquitin-conjugating enzyme]-L-cysteine + N(6)-ubiquitinyl-[acceptor protein]-L-lysine.</text>
        <dbReference type="EC" id="2.3.2.27"/>
    </reaction>
</comment>
<dbReference type="GO" id="GO:0016567">
    <property type="term" value="P:protein ubiquitination"/>
    <property type="evidence" value="ECO:0007669"/>
    <property type="project" value="UniProtKB-UniPathway"/>
</dbReference>
<keyword evidence="5" id="KW-0808">Transferase</keyword>